<sequence>MLDTASPIGKIDVLSLTRTELETWLSKQDAMSHVDKAAFAKKVADTFLNSGQPEKAYEFSRTYVRLLPASTPDSEAAALDLITTALNLPSVLDFDPLLKLNAVVALKDHELFSLLHIFMNDGLLAYQSWVQSHPDVFEKYNLDKTQLEHKIRLLTLASLGFDHIGQDLSYSKIVESLQIDISDVEKWVIDVIRAGILWGKLSQTNQTLRIIRSIARRFEKEQWEMLERRILAWKTGLTGILDVVASAKRQAGIAPALVA</sequence>
<organism evidence="3 4">
    <name type="scientific">Amanita thiersii Skay4041</name>
    <dbReference type="NCBI Taxonomy" id="703135"/>
    <lineage>
        <taxon>Eukaryota</taxon>
        <taxon>Fungi</taxon>
        <taxon>Dikarya</taxon>
        <taxon>Basidiomycota</taxon>
        <taxon>Agaricomycotina</taxon>
        <taxon>Agaricomycetes</taxon>
        <taxon>Agaricomycetidae</taxon>
        <taxon>Agaricales</taxon>
        <taxon>Pluteineae</taxon>
        <taxon>Amanitaceae</taxon>
        <taxon>Amanita</taxon>
    </lineage>
</organism>
<dbReference type="InterPro" id="IPR045237">
    <property type="entry name" value="COPS7/eIF3m"/>
</dbReference>
<dbReference type="STRING" id="703135.A0A2A9NSW1"/>
<dbReference type="Pfam" id="PF18005">
    <property type="entry name" value="eIF3m_C_helix"/>
    <property type="match status" value="1"/>
</dbReference>
<evidence type="ECO:0000256" key="1">
    <source>
        <dbReference type="ARBA" id="ARBA00008482"/>
    </source>
</evidence>
<dbReference type="Proteomes" id="UP000242287">
    <property type="component" value="Unassembled WGS sequence"/>
</dbReference>
<dbReference type="PANTHER" id="PTHR15350:SF2">
    <property type="entry name" value="EUKARYOTIC TRANSLATION INITIATION FACTOR 3 SUBUNIT M"/>
    <property type="match status" value="1"/>
</dbReference>
<dbReference type="PROSITE" id="PS50250">
    <property type="entry name" value="PCI"/>
    <property type="match status" value="1"/>
</dbReference>
<proteinExistence type="inferred from homology"/>
<dbReference type="EMBL" id="KZ301989">
    <property type="protein sequence ID" value="PFH51347.1"/>
    <property type="molecule type" value="Genomic_DNA"/>
</dbReference>
<dbReference type="PANTHER" id="PTHR15350">
    <property type="entry name" value="COP9 SIGNALOSOME COMPLEX SUBUNIT 7/DENDRITIC CELL PROTEIN GA17"/>
    <property type="match status" value="1"/>
</dbReference>
<dbReference type="Pfam" id="PF01399">
    <property type="entry name" value="PCI"/>
    <property type="match status" value="1"/>
</dbReference>
<dbReference type="OrthoDB" id="10267031at2759"/>
<protein>
    <recommendedName>
        <fullName evidence="2">PCI domain-containing protein</fullName>
    </recommendedName>
</protein>
<name>A0A2A9NSW1_9AGAR</name>
<dbReference type="GO" id="GO:0005852">
    <property type="term" value="C:eukaryotic translation initiation factor 3 complex"/>
    <property type="evidence" value="ECO:0007669"/>
    <property type="project" value="TreeGrafter"/>
</dbReference>
<reference evidence="3 4" key="1">
    <citation type="submission" date="2014-02" db="EMBL/GenBank/DDBJ databases">
        <title>Transposable element dynamics among asymbiotic and ectomycorrhizal Amanita fungi.</title>
        <authorList>
            <consortium name="DOE Joint Genome Institute"/>
            <person name="Hess J."/>
            <person name="Skrede I."/>
            <person name="Wolfe B."/>
            <person name="LaButti K."/>
            <person name="Ohm R.A."/>
            <person name="Grigoriev I.V."/>
            <person name="Pringle A."/>
        </authorList>
    </citation>
    <scope>NUCLEOTIDE SEQUENCE [LARGE SCALE GENOMIC DNA]</scope>
    <source>
        <strain evidence="3 4">SKay4041</strain>
    </source>
</reference>
<dbReference type="AlphaFoldDB" id="A0A2A9NSW1"/>
<evidence type="ECO:0000313" key="3">
    <source>
        <dbReference type="EMBL" id="PFH51347.1"/>
    </source>
</evidence>
<keyword evidence="4" id="KW-1185">Reference proteome</keyword>
<gene>
    <name evidence="3" type="ORF">AMATHDRAFT_59429</name>
</gene>
<dbReference type="InterPro" id="IPR000717">
    <property type="entry name" value="PCI_dom"/>
</dbReference>
<evidence type="ECO:0000259" key="2">
    <source>
        <dbReference type="PROSITE" id="PS50250"/>
    </source>
</evidence>
<dbReference type="GO" id="GO:0002183">
    <property type="term" value="P:cytoplasmic translational initiation"/>
    <property type="evidence" value="ECO:0007669"/>
    <property type="project" value="TreeGrafter"/>
</dbReference>
<dbReference type="InterPro" id="IPR040750">
    <property type="entry name" value="eIF3m_C_helix"/>
</dbReference>
<dbReference type="SMART" id="SM00088">
    <property type="entry name" value="PINT"/>
    <property type="match status" value="1"/>
</dbReference>
<evidence type="ECO:0000313" key="4">
    <source>
        <dbReference type="Proteomes" id="UP000242287"/>
    </source>
</evidence>
<accession>A0A2A9NSW1</accession>
<comment type="similarity">
    <text evidence="1">Belongs to the CSN7/EIF3M family. CSN7 subfamily.</text>
</comment>
<feature type="domain" description="PCI" evidence="2">
    <location>
        <begin position="55"/>
        <end position="215"/>
    </location>
</feature>